<keyword evidence="2" id="KW-1185">Reference proteome</keyword>
<dbReference type="Proteomes" id="UP000729402">
    <property type="component" value="Unassembled WGS sequence"/>
</dbReference>
<evidence type="ECO:0000313" key="1">
    <source>
        <dbReference type="EMBL" id="KAG8052690.1"/>
    </source>
</evidence>
<name>A0A8J5S0K0_ZIZPA</name>
<comment type="caution">
    <text evidence="1">The sequence shown here is derived from an EMBL/GenBank/DDBJ whole genome shotgun (WGS) entry which is preliminary data.</text>
</comment>
<evidence type="ECO:0000313" key="2">
    <source>
        <dbReference type="Proteomes" id="UP000729402"/>
    </source>
</evidence>
<proteinExistence type="predicted"/>
<protein>
    <submittedName>
        <fullName evidence="1">Uncharacterized protein</fullName>
    </submittedName>
</protein>
<accession>A0A8J5S0K0</accession>
<dbReference type="EMBL" id="JAAALK010000288">
    <property type="protein sequence ID" value="KAG8052690.1"/>
    <property type="molecule type" value="Genomic_DNA"/>
</dbReference>
<reference evidence="1" key="2">
    <citation type="submission" date="2021-02" db="EMBL/GenBank/DDBJ databases">
        <authorList>
            <person name="Kimball J.A."/>
            <person name="Haas M.W."/>
            <person name="Macchietto M."/>
            <person name="Kono T."/>
            <person name="Duquette J."/>
            <person name="Shao M."/>
        </authorList>
    </citation>
    <scope>NUCLEOTIDE SEQUENCE</scope>
    <source>
        <tissue evidence="1">Fresh leaf tissue</tissue>
    </source>
</reference>
<organism evidence="1 2">
    <name type="scientific">Zizania palustris</name>
    <name type="common">Northern wild rice</name>
    <dbReference type="NCBI Taxonomy" id="103762"/>
    <lineage>
        <taxon>Eukaryota</taxon>
        <taxon>Viridiplantae</taxon>
        <taxon>Streptophyta</taxon>
        <taxon>Embryophyta</taxon>
        <taxon>Tracheophyta</taxon>
        <taxon>Spermatophyta</taxon>
        <taxon>Magnoliopsida</taxon>
        <taxon>Liliopsida</taxon>
        <taxon>Poales</taxon>
        <taxon>Poaceae</taxon>
        <taxon>BOP clade</taxon>
        <taxon>Oryzoideae</taxon>
        <taxon>Oryzeae</taxon>
        <taxon>Zizaniinae</taxon>
        <taxon>Zizania</taxon>
    </lineage>
</organism>
<dbReference type="AlphaFoldDB" id="A0A8J5S0K0"/>
<reference evidence="1" key="1">
    <citation type="journal article" date="2021" name="bioRxiv">
        <title>Whole Genome Assembly and Annotation of Northern Wild Rice, Zizania palustris L., Supports a Whole Genome Duplication in the Zizania Genus.</title>
        <authorList>
            <person name="Haas M."/>
            <person name="Kono T."/>
            <person name="Macchietto M."/>
            <person name="Millas R."/>
            <person name="McGilp L."/>
            <person name="Shao M."/>
            <person name="Duquette J."/>
            <person name="Hirsch C.N."/>
            <person name="Kimball J."/>
        </authorList>
    </citation>
    <scope>NUCLEOTIDE SEQUENCE</scope>
    <source>
        <tissue evidence="1">Fresh leaf tissue</tissue>
    </source>
</reference>
<sequence length="111" mass="12646">MTRMVEFTLKTKALHHTSVDYADQQCSISPRANSLTQGEEFGVNHELVILDKPRYLTKQAIKIMENESKMGLLPQVERKIDGLQSAMGKLQLKVEIMEEVCEQEDEKGLPK</sequence>
<gene>
    <name evidence="1" type="ORF">GUJ93_ZPchr0001g29623</name>
</gene>